<organism evidence="2 3">
    <name type="scientific">Tetrabaena socialis</name>
    <dbReference type="NCBI Taxonomy" id="47790"/>
    <lineage>
        <taxon>Eukaryota</taxon>
        <taxon>Viridiplantae</taxon>
        <taxon>Chlorophyta</taxon>
        <taxon>core chlorophytes</taxon>
        <taxon>Chlorophyceae</taxon>
        <taxon>CS clade</taxon>
        <taxon>Chlamydomonadales</taxon>
        <taxon>Tetrabaenaceae</taxon>
        <taxon>Tetrabaena</taxon>
    </lineage>
</organism>
<accession>A0A2J8ACQ1</accession>
<protein>
    <submittedName>
        <fullName evidence="2">Uncharacterized protein</fullName>
    </submittedName>
</protein>
<keyword evidence="3" id="KW-1185">Reference proteome</keyword>
<feature type="region of interest" description="Disordered" evidence="1">
    <location>
        <begin position="104"/>
        <end position="139"/>
    </location>
</feature>
<evidence type="ECO:0000313" key="3">
    <source>
        <dbReference type="Proteomes" id="UP000236333"/>
    </source>
</evidence>
<dbReference type="Proteomes" id="UP000236333">
    <property type="component" value="Unassembled WGS sequence"/>
</dbReference>
<dbReference type="AlphaFoldDB" id="A0A2J8ACQ1"/>
<gene>
    <name evidence="2" type="ORF">TSOC_003021</name>
</gene>
<sequence>MKAPRKSESLTEVTLAQLVALVKAAQKEKLRGRSGTWLEFLKARSQTGGTDPARQSKEVLEAYAADLLLGPAEGGSAEQRAEQGAAREFTRRFLKWARRVRKDDAKGRGVIPEAEASTSGQQQPQPQQQQGEQGAQQRQQQQVSVWSLVRRTRAHGKYGACYGGLPSYMPGWERSKRPDEILHFQVHTVAGGIVLRSLTL</sequence>
<feature type="compositionally biased region" description="Low complexity" evidence="1">
    <location>
        <begin position="120"/>
        <end position="139"/>
    </location>
</feature>
<dbReference type="EMBL" id="PGGS01000061">
    <property type="protein sequence ID" value="PNH10287.1"/>
    <property type="molecule type" value="Genomic_DNA"/>
</dbReference>
<name>A0A2J8ACQ1_9CHLO</name>
<evidence type="ECO:0000313" key="2">
    <source>
        <dbReference type="EMBL" id="PNH10287.1"/>
    </source>
</evidence>
<reference evidence="2 3" key="1">
    <citation type="journal article" date="2017" name="Mol. Biol. Evol.">
        <title>The 4-celled Tetrabaena socialis nuclear genome reveals the essential components for genetic control of cell number at the origin of multicellularity in the volvocine lineage.</title>
        <authorList>
            <person name="Featherston J."/>
            <person name="Arakaki Y."/>
            <person name="Hanschen E.R."/>
            <person name="Ferris P.J."/>
            <person name="Michod R.E."/>
            <person name="Olson B.J.S.C."/>
            <person name="Nozaki H."/>
            <person name="Durand P.M."/>
        </authorList>
    </citation>
    <scope>NUCLEOTIDE SEQUENCE [LARGE SCALE GENOMIC DNA]</scope>
    <source>
        <strain evidence="2 3">NIES-571</strain>
    </source>
</reference>
<comment type="caution">
    <text evidence="2">The sequence shown here is derived from an EMBL/GenBank/DDBJ whole genome shotgun (WGS) entry which is preliminary data.</text>
</comment>
<dbReference type="OrthoDB" id="16516at2759"/>
<evidence type="ECO:0000256" key="1">
    <source>
        <dbReference type="SAM" id="MobiDB-lite"/>
    </source>
</evidence>
<proteinExistence type="predicted"/>